<reference evidence="1" key="1">
    <citation type="journal article" date="2015" name="Nature">
        <title>Complex archaea that bridge the gap between prokaryotes and eukaryotes.</title>
        <authorList>
            <person name="Spang A."/>
            <person name="Saw J.H."/>
            <person name="Jorgensen S.L."/>
            <person name="Zaremba-Niedzwiedzka K."/>
            <person name="Martijn J."/>
            <person name="Lind A.E."/>
            <person name="van Eijk R."/>
            <person name="Schleper C."/>
            <person name="Guy L."/>
            <person name="Ettema T.J."/>
        </authorList>
    </citation>
    <scope>NUCLEOTIDE SEQUENCE</scope>
</reference>
<name>A0A0F9J8R8_9ZZZZ</name>
<accession>A0A0F9J8R8</accession>
<comment type="caution">
    <text evidence="1">The sequence shown here is derived from an EMBL/GenBank/DDBJ whole genome shotgun (WGS) entry which is preliminary data.</text>
</comment>
<evidence type="ECO:0008006" key="2">
    <source>
        <dbReference type="Google" id="ProtNLM"/>
    </source>
</evidence>
<sequence>MESKRCNKCGKEQPLSEFHRSKIRADGHVGNCRTCVNPAQLLRHWANRESRTERSRLYYRQHKEELLARRRAHRKQHPAERKAWSKRYHEEHPQQAAAGCKVHAALANGVLCRKPCESCGDDEQIIAHHDDYLRPLAVRWLCRTCHTHLHAARREAARLAGM</sequence>
<dbReference type="AlphaFoldDB" id="A0A0F9J8R8"/>
<proteinExistence type="predicted"/>
<gene>
    <name evidence="1" type="ORF">LCGC14_1853870</name>
</gene>
<dbReference type="EMBL" id="LAZR01018659">
    <property type="protein sequence ID" value="KKL95512.1"/>
    <property type="molecule type" value="Genomic_DNA"/>
</dbReference>
<protein>
    <recommendedName>
        <fullName evidence="2">HNH endonuclease</fullName>
    </recommendedName>
</protein>
<evidence type="ECO:0000313" key="1">
    <source>
        <dbReference type="EMBL" id="KKL95512.1"/>
    </source>
</evidence>
<organism evidence="1">
    <name type="scientific">marine sediment metagenome</name>
    <dbReference type="NCBI Taxonomy" id="412755"/>
    <lineage>
        <taxon>unclassified sequences</taxon>
        <taxon>metagenomes</taxon>
        <taxon>ecological metagenomes</taxon>
    </lineage>
</organism>